<keyword evidence="3" id="KW-1185">Reference proteome</keyword>
<evidence type="ECO:0000313" key="2">
    <source>
        <dbReference type="EMBL" id="PXX47828.1"/>
    </source>
</evidence>
<dbReference type="Pfam" id="PF03205">
    <property type="entry name" value="MobB"/>
    <property type="match status" value="1"/>
</dbReference>
<dbReference type="OrthoDB" id="9804758at2"/>
<evidence type="ECO:0000313" key="3">
    <source>
        <dbReference type="Proteomes" id="UP000247792"/>
    </source>
</evidence>
<dbReference type="Gene3D" id="3.40.50.300">
    <property type="entry name" value="P-loop containing nucleotide triphosphate hydrolases"/>
    <property type="match status" value="1"/>
</dbReference>
<dbReference type="PANTHER" id="PTHR40072">
    <property type="entry name" value="MOLYBDOPTERIN-GUANINE DINUCLEOTIDE BIOSYNTHESIS ADAPTER PROTEIN-RELATED"/>
    <property type="match status" value="1"/>
</dbReference>
<dbReference type="InterPro" id="IPR004435">
    <property type="entry name" value="MobB_dom"/>
</dbReference>
<comment type="caution">
    <text evidence="2">The sequence shown here is derived from an EMBL/GenBank/DDBJ whole genome shotgun (WGS) entry which is preliminary data.</text>
</comment>
<dbReference type="PANTHER" id="PTHR40072:SF1">
    <property type="entry name" value="MOLYBDOPTERIN-GUANINE DINUCLEOTIDE BIOSYNTHESIS ADAPTER PROTEIN"/>
    <property type="match status" value="1"/>
</dbReference>
<gene>
    <name evidence="2" type="ORF">DFR42_1011427</name>
</gene>
<dbReference type="InterPro" id="IPR027417">
    <property type="entry name" value="P-loop_NTPase"/>
</dbReference>
<evidence type="ECO:0000259" key="1">
    <source>
        <dbReference type="Pfam" id="PF03205"/>
    </source>
</evidence>
<dbReference type="AlphaFoldDB" id="A0A318JDZ7"/>
<dbReference type="SUPFAM" id="SSF52540">
    <property type="entry name" value="P-loop containing nucleoside triphosphate hydrolases"/>
    <property type="match status" value="1"/>
</dbReference>
<accession>A0A318JDZ7</accession>
<dbReference type="EMBL" id="QJKB01000001">
    <property type="protein sequence ID" value="PXX47828.1"/>
    <property type="molecule type" value="Genomic_DNA"/>
</dbReference>
<name>A0A318JDZ7_9BURK</name>
<feature type="domain" description="Molybdopterin-guanine dinucleotide biosynthesis protein B (MobB)" evidence="1">
    <location>
        <begin position="5"/>
        <end position="137"/>
    </location>
</feature>
<dbReference type="NCBIfam" id="TIGR00176">
    <property type="entry name" value="mobB"/>
    <property type="match status" value="1"/>
</dbReference>
<reference evidence="2 3" key="1">
    <citation type="submission" date="2018-05" db="EMBL/GenBank/DDBJ databases">
        <title>Genomic Encyclopedia of Type Strains, Phase IV (KMG-IV): sequencing the most valuable type-strain genomes for metagenomic binning, comparative biology and taxonomic classification.</title>
        <authorList>
            <person name="Goeker M."/>
        </authorList>
    </citation>
    <scope>NUCLEOTIDE SEQUENCE [LARGE SCALE GENOMIC DNA]</scope>
    <source>
        <strain evidence="2 3">DSM 19792</strain>
    </source>
</reference>
<dbReference type="InterPro" id="IPR052539">
    <property type="entry name" value="MGD_biosynthesis_adapter"/>
</dbReference>
<protein>
    <submittedName>
        <fullName evidence="2">Molybdopterin-guanine dinucleotide biosynthesis protein B</fullName>
    </submittedName>
</protein>
<organism evidence="2 3">
    <name type="scientific">Undibacterium pigrum</name>
    <dbReference type="NCBI Taxonomy" id="401470"/>
    <lineage>
        <taxon>Bacteria</taxon>
        <taxon>Pseudomonadati</taxon>
        <taxon>Pseudomonadota</taxon>
        <taxon>Betaproteobacteria</taxon>
        <taxon>Burkholderiales</taxon>
        <taxon>Oxalobacteraceae</taxon>
        <taxon>Undibacterium</taxon>
    </lineage>
</organism>
<dbReference type="CDD" id="cd03116">
    <property type="entry name" value="MobB"/>
    <property type="match status" value="1"/>
</dbReference>
<proteinExistence type="predicted"/>
<dbReference type="GO" id="GO:0006777">
    <property type="term" value="P:Mo-molybdopterin cofactor biosynthetic process"/>
    <property type="evidence" value="ECO:0007669"/>
    <property type="project" value="InterPro"/>
</dbReference>
<dbReference type="Proteomes" id="UP000247792">
    <property type="component" value="Unassembled WGS sequence"/>
</dbReference>
<sequence>MAGQILGVVGWSGSGKTSLLEYLVRELTASGHKINVVKHSHHDVVIEPPQKDSSRLRHAGAQEVLLASPYRYVIVHELRQEAEPTLRELVSHLAFADLTMVEGYKWETISKIEVFRPSLGKAAIYTEDEDILAVASDVPAPLDLRPGVQWLDLNQPRLVLHWIIAAMQNNILKKI</sequence>
<dbReference type="GO" id="GO:0005525">
    <property type="term" value="F:GTP binding"/>
    <property type="evidence" value="ECO:0007669"/>
    <property type="project" value="InterPro"/>
</dbReference>